<accession>A0ABU6DUP3</accession>
<dbReference type="Gene3D" id="3.40.50.1820">
    <property type="entry name" value="alpha/beta hydrolase"/>
    <property type="match status" value="1"/>
</dbReference>
<dbReference type="EMBL" id="VTDN01000009">
    <property type="protein sequence ID" value="MEB5477570.1"/>
    <property type="molecule type" value="Genomic_DNA"/>
</dbReference>
<evidence type="ECO:0000313" key="3">
    <source>
        <dbReference type="Proteomes" id="UP001339883"/>
    </source>
</evidence>
<comment type="caution">
    <text evidence="2">The sequence shown here is derived from an EMBL/GenBank/DDBJ whole genome shotgun (WGS) entry which is preliminary data.</text>
</comment>
<dbReference type="SUPFAM" id="SSF53474">
    <property type="entry name" value="alpha/beta-Hydrolases"/>
    <property type="match status" value="1"/>
</dbReference>
<keyword evidence="3" id="KW-1185">Reference proteome</keyword>
<name>A0ABU6DUP3_9GAMM</name>
<dbReference type="Proteomes" id="UP001339883">
    <property type="component" value="Unassembled WGS sequence"/>
</dbReference>
<dbReference type="GO" id="GO:0016787">
    <property type="term" value="F:hydrolase activity"/>
    <property type="evidence" value="ECO:0007669"/>
    <property type="project" value="UniProtKB-KW"/>
</dbReference>
<keyword evidence="2" id="KW-0378">Hydrolase</keyword>
<sequence length="277" mass="31344">MKPIERFIVTCDKTALLIRTWGDCQNPAIVLVHGLDQNSIVWSTFAEHLSPHYFVVALDIRGNGLSAHAVFGNYQTERLCLDLHQVCTELSLSRFHLVGHSLGGKICLEYSVRYSESVLSLVLVDSAPVLNDTVYRYLKQKYEYPTVFTSAEEYKTYLRSNYLLCSDQDIERLAATNIRIIDGRILTNTDPLFLKTILCEQGILRSENVWSLLGQLTMPVLVIQGELSSVLTNALVTQMKTHLPSLRFIKIPRAGHSIMLDQPEPLAKSLELFFITQ</sequence>
<dbReference type="PANTHER" id="PTHR43798:SF33">
    <property type="entry name" value="HYDROLASE, PUTATIVE (AFU_ORTHOLOGUE AFUA_2G14860)-RELATED"/>
    <property type="match status" value="1"/>
</dbReference>
<dbReference type="RefSeq" id="WP_325775950.1">
    <property type="nucleotide sequence ID" value="NZ_VTDN01000009.1"/>
</dbReference>
<dbReference type="Pfam" id="PF00561">
    <property type="entry name" value="Abhydrolase_1"/>
    <property type="match status" value="1"/>
</dbReference>
<gene>
    <name evidence="2" type="ORF">I2F25_11030</name>
</gene>
<proteinExistence type="predicted"/>
<reference evidence="2 3" key="1">
    <citation type="submission" date="2019-08" db="EMBL/GenBank/DDBJ databases">
        <title>Five species of Acinetobacter isolated from floral nectar and animal pollinators.</title>
        <authorList>
            <person name="Hendry T.A."/>
        </authorList>
    </citation>
    <scope>NUCLEOTIDE SEQUENCE [LARGE SCALE GENOMIC DNA]</scope>
    <source>
        <strain evidence="2 3">MD18.27</strain>
    </source>
</reference>
<feature type="domain" description="AB hydrolase-1" evidence="1">
    <location>
        <begin position="27"/>
        <end position="262"/>
    </location>
</feature>
<dbReference type="PRINTS" id="PR00111">
    <property type="entry name" value="ABHYDROLASE"/>
</dbReference>
<dbReference type="InterPro" id="IPR050266">
    <property type="entry name" value="AB_hydrolase_sf"/>
</dbReference>
<organism evidence="2 3">
    <name type="scientific">Acinetobacter pollinis</name>
    <dbReference type="NCBI Taxonomy" id="2605270"/>
    <lineage>
        <taxon>Bacteria</taxon>
        <taxon>Pseudomonadati</taxon>
        <taxon>Pseudomonadota</taxon>
        <taxon>Gammaproteobacteria</taxon>
        <taxon>Moraxellales</taxon>
        <taxon>Moraxellaceae</taxon>
        <taxon>Acinetobacter</taxon>
    </lineage>
</organism>
<dbReference type="PANTHER" id="PTHR43798">
    <property type="entry name" value="MONOACYLGLYCEROL LIPASE"/>
    <property type="match status" value="1"/>
</dbReference>
<evidence type="ECO:0000259" key="1">
    <source>
        <dbReference type="Pfam" id="PF00561"/>
    </source>
</evidence>
<protein>
    <submittedName>
        <fullName evidence="2">Alpha/beta hydrolase</fullName>
    </submittedName>
</protein>
<dbReference type="InterPro" id="IPR000073">
    <property type="entry name" value="AB_hydrolase_1"/>
</dbReference>
<dbReference type="InterPro" id="IPR029058">
    <property type="entry name" value="AB_hydrolase_fold"/>
</dbReference>
<evidence type="ECO:0000313" key="2">
    <source>
        <dbReference type="EMBL" id="MEB5477570.1"/>
    </source>
</evidence>